<dbReference type="SUPFAM" id="SSF47384">
    <property type="entry name" value="Homodimeric domain of signal transducing histidine kinase"/>
    <property type="match status" value="1"/>
</dbReference>
<comment type="catalytic activity">
    <reaction evidence="1">
        <text>ATP + protein L-histidine = ADP + protein N-phospho-L-histidine.</text>
        <dbReference type="EC" id="2.7.13.3"/>
    </reaction>
</comment>
<dbReference type="SMART" id="SM00387">
    <property type="entry name" value="HATPase_c"/>
    <property type="match status" value="1"/>
</dbReference>
<dbReference type="EC" id="2.7.13.3" evidence="2"/>
<keyword evidence="5" id="KW-0472">Membrane</keyword>
<dbReference type="PRINTS" id="PR00344">
    <property type="entry name" value="BCTRLSENSOR"/>
</dbReference>
<organism evidence="7 8">
    <name type="scientific">Novosphingobium barchaimii LL02</name>
    <dbReference type="NCBI Taxonomy" id="1114963"/>
    <lineage>
        <taxon>Bacteria</taxon>
        <taxon>Pseudomonadati</taxon>
        <taxon>Pseudomonadota</taxon>
        <taxon>Alphaproteobacteria</taxon>
        <taxon>Sphingomonadales</taxon>
        <taxon>Sphingomonadaceae</taxon>
        <taxon>Novosphingobium</taxon>
    </lineage>
</organism>
<reference evidence="7 8" key="1">
    <citation type="journal article" date="2015" name="G3 (Bethesda)">
        <title>Insights into Ongoing Evolution of the Hexachlorocyclohexane Catabolic Pathway from Comparative Genomics of Ten Sphingomonadaceae Strains.</title>
        <authorList>
            <person name="Pearce S.L."/>
            <person name="Oakeshott J.G."/>
            <person name="Pandey G."/>
        </authorList>
    </citation>
    <scope>NUCLEOTIDE SEQUENCE [LARGE SCALE GENOMIC DNA]</scope>
    <source>
        <strain evidence="7 8">LL02</strain>
    </source>
</reference>
<evidence type="ECO:0000256" key="3">
    <source>
        <dbReference type="ARBA" id="ARBA00022679"/>
    </source>
</evidence>
<keyword evidence="4 7" id="KW-0418">Kinase</keyword>
<dbReference type="GO" id="GO:0005886">
    <property type="term" value="C:plasma membrane"/>
    <property type="evidence" value="ECO:0007669"/>
    <property type="project" value="TreeGrafter"/>
</dbReference>
<dbReference type="PANTHER" id="PTHR43047">
    <property type="entry name" value="TWO-COMPONENT HISTIDINE PROTEIN KINASE"/>
    <property type="match status" value="1"/>
</dbReference>
<dbReference type="SUPFAM" id="SSF55874">
    <property type="entry name" value="ATPase domain of HSP90 chaperone/DNA topoisomerase II/histidine kinase"/>
    <property type="match status" value="1"/>
</dbReference>
<dbReference type="InterPro" id="IPR036890">
    <property type="entry name" value="HATPase_C_sf"/>
</dbReference>
<feature type="transmembrane region" description="Helical" evidence="5">
    <location>
        <begin position="283"/>
        <end position="302"/>
    </location>
</feature>
<dbReference type="InterPro" id="IPR017181">
    <property type="entry name" value="Sig_transdc_His_kin_CHASE2"/>
</dbReference>
<dbReference type="Pfam" id="PF02518">
    <property type="entry name" value="HATPase_c"/>
    <property type="match status" value="1"/>
</dbReference>
<dbReference type="Gene3D" id="3.30.450.20">
    <property type="entry name" value="PAS domain"/>
    <property type="match status" value="1"/>
</dbReference>
<feature type="transmembrane region" description="Helical" evidence="5">
    <location>
        <begin position="12"/>
        <end position="29"/>
    </location>
</feature>
<keyword evidence="5" id="KW-0812">Transmembrane</keyword>
<dbReference type="Pfam" id="PF05226">
    <property type="entry name" value="CHASE2"/>
    <property type="match status" value="1"/>
</dbReference>
<dbReference type="Gene3D" id="1.10.287.130">
    <property type="match status" value="1"/>
</dbReference>
<dbReference type="InterPro" id="IPR003594">
    <property type="entry name" value="HATPase_dom"/>
</dbReference>
<dbReference type="OrthoDB" id="9789782at2"/>
<accession>A0A0J7XYP7</accession>
<feature type="transmembrane region" description="Helical" evidence="5">
    <location>
        <begin position="314"/>
        <end position="335"/>
    </location>
</feature>
<evidence type="ECO:0000256" key="4">
    <source>
        <dbReference type="ARBA" id="ARBA00022777"/>
    </source>
</evidence>
<dbReference type="RefSeq" id="WP_059151259.1">
    <property type="nucleotide sequence ID" value="NZ_KQ130453.1"/>
</dbReference>
<dbReference type="InterPro" id="IPR005467">
    <property type="entry name" value="His_kinase_dom"/>
</dbReference>
<evidence type="ECO:0000256" key="1">
    <source>
        <dbReference type="ARBA" id="ARBA00000085"/>
    </source>
</evidence>
<feature type="domain" description="Histidine kinase" evidence="6">
    <location>
        <begin position="533"/>
        <end position="748"/>
    </location>
</feature>
<dbReference type="GO" id="GO:0000155">
    <property type="term" value="F:phosphorelay sensor kinase activity"/>
    <property type="evidence" value="ECO:0007669"/>
    <property type="project" value="InterPro"/>
</dbReference>
<keyword evidence="5" id="KW-1133">Transmembrane helix</keyword>
<comment type="caution">
    <text evidence="7">The sequence shown here is derived from an EMBL/GenBank/DDBJ whole genome shotgun (WGS) entry which is preliminary data.</text>
</comment>
<dbReference type="PANTHER" id="PTHR43047:SF72">
    <property type="entry name" value="OSMOSENSING HISTIDINE PROTEIN KINASE SLN1"/>
    <property type="match status" value="1"/>
</dbReference>
<dbReference type="CDD" id="cd00075">
    <property type="entry name" value="HATPase"/>
    <property type="match status" value="1"/>
</dbReference>
<dbReference type="AlphaFoldDB" id="A0A0J7XYP7"/>
<dbReference type="PROSITE" id="PS50109">
    <property type="entry name" value="HIS_KIN"/>
    <property type="match status" value="1"/>
</dbReference>
<keyword evidence="8" id="KW-1185">Reference proteome</keyword>
<gene>
    <name evidence="7" type="ORF">V474_15850</name>
</gene>
<dbReference type="Proteomes" id="UP000052268">
    <property type="component" value="Unassembled WGS sequence"/>
</dbReference>
<proteinExistence type="predicted"/>
<dbReference type="InterPro" id="IPR004358">
    <property type="entry name" value="Sig_transdc_His_kin-like_C"/>
</dbReference>
<protein>
    <recommendedName>
        <fullName evidence="2">histidine kinase</fullName>
        <ecNumber evidence="2">2.7.13.3</ecNumber>
    </recommendedName>
</protein>
<evidence type="ECO:0000256" key="5">
    <source>
        <dbReference type="SAM" id="Phobius"/>
    </source>
</evidence>
<dbReference type="EMBL" id="JACU01000004">
    <property type="protein sequence ID" value="KMS56403.1"/>
    <property type="molecule type" value="Genomic_DNA"/>
</dbReference>
<sequence>MILRRGLKLRTQWWLIAIATSLLVVGMTMDRTTMRIDNLIYDHLLQASFSASSPPSSKPIMLVEIDDDTIRRLGRWPWSRATHAALIDRLSAGRPKAIAYDVLFTEEGDPNEDRLLGQSAASSPIFFPMLPAVTANEGTAPAALMPISPIRAAAAGVGYATIDPDADGVVRSATTVAGAQGQWHHLMGLVAGFAAGREVTDARARLIPFSGGQGRWPEVSAAAVLAGEVPPELLQDKIILVGATASGLASRYPTPTGSVMSGLEIEAYLLQGLRDGAMIRPAGLWPCLALALLPLWVLMTLLGPVRRLPALASFALCAALVLGSCAAALILWRLWLPPGAALTGLAIAYPLWGWRQLAVIEQFMRVQLERLDHEPSLVPQAEPSRKERGVAYTIRLLRAAITRDREMRHFLTDRLDQLPDATLVLDLQGRVVIANAAAHALFTSIGIAIDGTASAAALLQCFRQTGSGDAVPFPPIGEDPAMCEVQVEQARFFLIGMAAQTSTEGARVGWVIRFVDISEAKSAQRQRDDFVQLLTHDMRSPQASILAVLETASPDRISARESVAIRHYAESTLRLADEFVQLARAENLEYALEQVELSDMLMDAIDDLWPQSKAKSIDIVTRGDEPLLVMGERSLLTRALGNVIGNAIKYSPQGTTITCTLRRETRRDGTIWAYCAITDQGPGMDADLRMTIFERFRRGPVGLGPKTSGAGLGLSFVHTVVVRHHGEIECESEPGRGTTFTFSLPSTTECDRNGAQVS</sequence>
<evidence type="ECO:0000256" key="2">
    <source>
        <dbReference type="ARBA" id="ARBA00012438"/>
    </source>
</evidence>
<dbReference type="InterPro" id="IPR007890">
    <property type="entry name" value="CHASE2"/>
</dbReference>
<evidence type="ECO:0000313" key="8">
    <source>
        <dbReference type="Proteomes" id="UP000052268"/>
    </source>
</evidence>
<evidence type="ECO:0000259" key="6">
    <source>
        <dbReference type="PROSITE" id="PS50109"/>
    </source>
</evidence>
<dbReference type="Gene3D" id="3.30.565.10">
    <property type="entry name" value="Histidine kinase-like ATPase, C-terminal domain"/>
    <property type="match status" value="1"/>
</dbReference>
<dbReference type="InterPro" id="IPR036097">
    <property type="entry name" value="HisK_dim/P_sf"/>
</dbReference>
<dbReference type="SMART" id="SM01080">
    <property type="entry name" value="CHASE2"/>
    <property type="match status" value="1"/>
</dbReference>
<dbReference type="PATRIC" id="fig|1114963.3.peg.2001"/>
<evidence type="ECO:0000313" key="7">
    <source>
        <dbReference type="EMBL" id="KMS56403.1"/>
    </source>
</evidence>
<dbReference type="PIRSF" id="PIRSF037347">
    <property type="entry name" value="STHK_CHASE2_PAS_prd"/>
    <property type="match status" value="1"/>
</dbReference>
<dbReference type="GO" id="GO:0009927">
    <property type="term" value="F:histidine phosphotransfer kinase activity"/>
    <property type="evidence" value="ECO:0007669"/>
    <property type="project" value="TreeGrafter"/>
</dbReference>
<keyword evidence="3" id="KW-0808">Transferase</keyword>
<name>A0A0J7XYP7_9SPHN</name>